<dbReference type="Gene3D" id="1.10.150.20">
    <property type="entry name" value="5' to 3' exonuclease, C-terminal subdomain"/>
    <property type="match status" value="1"/>
</dbReference>
<gene>
    <name evidence="1" type="ORF">CLV56_2051</name>
</gene>
<dbReference type="OrthoDB" id="121143at2"/>
<evidence type="ECO:0000313" key="2">
    <source>
        <dbReference type="Proteomes" id="UP000230842"/>
    </source>
</evidence>
<comment type="caution">
    <text evidence="1">The sequence shown here is derived from an EMBL/GenBank/DDBJ whole genome shotgun (WGS) entry which is preliminary data.</text>
</comment>
<evidence type="ECO:0000313" key="1">
    <source>
        <dbReference type="EMBL" id="PJJ57813.1"/>
    </source>
</evidence>
<organism evidence="1 2">
    <name type="scientific">Mumia flava</name>
    <dbReference type="NCBI Taxonomy" id="1348852"/>
    <lineage>
        <taxon>Bacteria</taxon>
        <taxon>Bacillati</taxon>
        <taxon>Actinomycetota</taxon>
        <taxon>Actinomycetes</taxon>
        <taxon>Propionibacteriales</taxon>
        <taxon>Nocardioidaceae</taxon>
        <taxon>Mumia</taxon>
    </lineage>
</organism>
<dbReference type="RefSeq" id="WP_039363513.1">
    <property type="nucleotide sequence ID" value="NZ_PGEZ01000001.1"/>
</dbReference>
<dbReference type="SUPFAM" id="SSF47789">
    <property type="entry name" value="C-terminal domain of RNA polymerase alpha subunit"/>
    <property type="match status" value="1"/>
</dbReference>
<protein>
    <recommendedName>
        <fullName evidence="3">Helix-hairpin-helix protein</fullName>
    </recommendedName>
</protein>
<reference evidence="1 2" key="1">
    <citation type="submission" date="2017-11" db="EMBL/GenBank/DDBJ databases">
        <title>Genomic Encyclopedia of Archaeal and Bacterial Type Strains, Phase II (KMG-II): From Individual Species to Whole Genera.</title>
        <authorList>
            <person name="Goeker M."/>
        </authorList>
    </citation>
    <scope>NUCLEOTIDE SEQUENCE [LARGE SCALE GENOMIC DNA]</scope>
    <source>
        <strain evidence="1 2">DSM 27763</strain>
    </source>
</reference>
<accession>A0A0B2B6T9</accession>
<proteinExistence type="predicted"/>
<name>A0A0B2B6T9_9ACTN</name>
<keyword evidence="2" id="KW-1185">Reference proteome</keyword>
<dbReference type="EMBL" id="PGEZ01000001">
    <property type="protein sequence ID" value="PJJ57813.1"/>
    <property type="molecule type" value="Genomic_DNA"/>
</dbReference>
<dbReference type="AlphaFoldDB" id="A0A0B2B6T9"/>
<dbReference type="Proteomes" id="UP000230842">
    <property type="component" value="Unassembled WGS sequence"/>
</dbReference>
<evidence type="ECO:0008006" key="3">
    <source>
        <dbReference type="Google" id="ProtNLM"/>
    </source>
</evidence>
<sequence>MTDLPDVPGAPARRALAGAGIVDLESLARWREADVAALHGVGRRAMTALREALDEAGMAFQD</sequence>